<keyword evidence="2" id="KW-0472">Membrane</keyword>
<evidence type="ECO:0000256" key="2">
    <source>
        <dbReference type="SAM" id="Phobius"/>
    </source>
</evidence>
<dbReference type="Proteomes" id="UP000437065">
    <property type="component" value="Unassembled WGS sequence"/>
</dbReference>
<evidence type="ECO:0000256" key="1">
    <source>
        <dbReference type="SAM" id="MobiDB-lite"/>
    </source>
</evidence>
<feature type="region of interest" description="Disordered" evidence="1">
    <location>
        <begin position="264"/>
        <end position="316"/>
    </location>
</feature>
<feature type="transmembrane region" description="Helical" evidence="2">
    <location>
        <begin position="320"/>
        <end position="339"/>
    </location>
</feature>
<comment type="caution">
    <text evidence="3">The sequence shown here is derived from an EMBL/GenBank/DDBJ whole genome shotgun (WGS) entry which is preliminary data.</text>
</comment>
<proteinExistence type="predicted"/>
<sequence>MPRASRRSAFTYAACLLCVLWTVAGVAAATTATTPPAAPIAPAATDDPGPGDDVRIEGTVTGVDGEPAADAAVIVGESGTLRELSTDELRALAAADPPNVTVARVGDDGGFAATVDWDRADAAVAVSDRGVSELRILGHENATLALRPHERRPRTVFAHLGAIGHGERRGDLYLSLVNNDETAVRTLSVRVTSLPERWSIAAVRGDGRFHPANRTIEWSSVAPGEEVDTTVVVATPATPSPGAYSVGLRAASATHPVAIENETVEVRPAETPGPTTAPPRTEGADATNATEREPSTATVTASDRSGTADAAGTTATGDGFGVATAVVATATVAAVAVAFGRRRRE</sequence>
<protein>
    <submittedName>
        <fullName evidence="3">Uncharacterized protein</fullName>
    </submittedName>
</protein>
<organism evidence="3 4">
    <name type="scientific">Halobaculum saliterrae</name>
    <dbReference type="NCBI Taxonomy" id="2073113"/>
    <lineage>
        <taxon>Archaea</taxon>
        <taxon>Methanobacteriati</taxon>
        <taxon>Methanobacteriota</taxon>
        <taxon>Stenosarchaea group</taxon>
        <taxon>Halobacteria</taxon>
        <taxon>Halobacteriales</taxon>
        <taxon>Haloferacaceae</taxon>
        <taxon>Halobaculum</taxon>
    </lineage>
</organism>
<feature type="compositionally biased region" description="Low complexity" evidence="1">
    <location>
        <begin position="307"/>
        <end position="316"/>
    </location>
</feature>
<keyword evidence="2" id="KW-1133">Transmembrane helix</keyword>
<dbReference type="RefSeq" id="WP_159666644.1">
    <property type="nucleotide sequence ID" value="NZ_WUUS01000006.1"/>
</dbReference>
<feature type="compositionally biased region" description="Low complexity" evidence="1">
    <location>
        <begin position="269"/>
        <end position="281"/>
    </location>
</feature>
<evidence type="ECO:0000313" key="4">
    <source>
        <dbReference type="Proteomes" id="UP000437065"/>
    </source>
</evidence>
<keyword evidence="2" id="KW-0812">Transmembrane</keyword>
<dbReference type="EMBL" id="WUUS01000006">
    <property type="protein sequence ID" value="MXR41685.1"/>
    <property type="molecule type" value="Genomic_DNA"/>
</dbReference>
<reference evidence="3 4" key="1">
    <citation type="submission" date="2019-12" db="EMBL/GenBank/DDBJ databases">
        <title>Isolation and characterization of three novel carbon monoxide-oxidizing members of Halobacteria from salione crusts and soils.</title>
        <authorList>
            <person name="Myers M.R."/>
            <person name="King G.M."/>
        </authorList>
    </citation>
    <scope>NUCLEOTIDE SEQUENCE [LARGE SCALE GENOMIC DNA]</scope>
    <source>
        <strain evidence="3 4">WSA2</strain>
    </source>
</reference>
<dbReference type="AlphaFoldDB" id="A0A6B0SSP3"/>
<name>A0A6B0SSP3_9EURY</name>
<gene>
    <name evidence="3" type="ORF">GRX01_10090</name>
</gene>
<keyword evidence="4" id="KW-1185">Reference proteome</keyword>
<feature type="compositionally biased region" description="Polar residues" evidence="1">
    <location>
        <begin position="295"/>
        <end position="305"/>
    </location>
</feature>
<accession>A0A6B0SSP3</accession>
<evidence type="ECO:0000313" key="3">
    <source>
        <dbReference type="EMBL" id="MXR41685.1"/>
    </source>
</evidence>